<organism evidence="4 6">
    <name type="scientific">Shewanella xiamenensis</name>
    <dbReference type="NCBI Taxonomy" id="332186"/>
    <lineage>
        <taxon>Bacteria</taxon>
        <taxon>Pseudomonadati</taxon>
        <taxon>Pseudomonadota</taxon>
        <taxon>Gammaproteobacteria</taxon>
        <taxon>Alteromonadales</taxon>
        <taxon>Shewanellaceae</taxon>
        <taxon>Shewanella</taxon>
    </lineage>
</organism>
<dbReference type="EMBL" id="SUNE01000002">
    <property type="protein sequence ID" value="MDG5898986.1"/>
    <property type="molecule type" value="Genomic_DNA"/>
</dbReference>
<dbReference type="Proteomes" id="UP001152518">
    <property type="component" value="Unassembled WGS sequence"/>
</dbReference>
<dbReference type="Proteomes" id="UP001159075">
    <property type="component" value="Unassembled WGS sequence"/>
</dbReference>
<dbReference type="OrthoDB" id="4557675at2"/>
<keyword evidence="1" id="KW-0812">Transmembrane</keyword>
<reference evidence="3 5" key="3">
    <citation type="submission" date="2022-09" db="EMBL/GenBank/DDBJ databases">
        <title>The outer-membrane cytochrome OmcA is essential for infection of Shewanella oneidensis by a zebrafish-associated bacteriophage.</title>
        <authorList>
            <person name="Grenfell A.W."/>
            <person name="Intile P."/>
            <person name="Mcfarlane J."/>
            <person name="Leung D."/>
            <person name="Abdalla K."/>
            <person name="Wold M."/>
            <person name="Kees E."/>
            <person name="Gralnick J."/>
        </authorList>
    </citation>
    <scope>NUCLEOTIDE SEQUENCE [LARGE SCALE GENOMIC DNA]</scope>
    <source>
        <strain evidence="3 5">NF-5</strain>
    </source>
</reference>
<keyword evidence="1" id="KW-1133">Transmembrane helix</keyword>
<dbReference type="AlphaFoldDB" id="A0A1E3V4B9"/>
<reference evidence="2" key="1">
    <citation type="journal article" date="2019" name="Int J Environ Res Public Health">
        <title>Characterization of Chromosome-Mediated BlaOXA-894 in Shewanella xiamenensis Isolated from Pig Wastewater.</title>
        <authorList>
            <person name="Zou H."/>
            <person name="Zhou Z."/>
            <person name="Xia H."/>
            <person name="Zhao Q."/>
            <person name="Li X."/>
        </authorList>
    </citation>
    <scope>NUCLEOTIDE SEQUENCE</scope>
    <source>
        <strain evidence="2">2015oxa</strain>
    </source>
</reference>
<evidence type="ECO:0000313" key="6">
    <source>
        <dbReference type="Proteomes" id="UP001187859"/>
    </source>
</evidence>
<evidence type="ECO:0000256" key="1">
    <source>
        <dbReference type="SAM" id="Phobius"/>
    </source>
</evidence>
<keyword evidence="1" id="KW-0472">Membrane</keyword>
<evidence type="ECO:0000313" key="3">
    <source>
        <dbReference type="EMBL" id="MDI5832109.1"/>
    </source>
</evidence>
<reference evidence="4" key="4">
    <citation type="submission" date="2023-05" db="EMBL/GenBank/DDBJ databases">
        <title>Colonisation of extended spectrum b-lactamase- and carbapenemase-producing bacteria on hospital surfaces from low- and middle-income countries.</title>
        <authorList>
            <person name="Nieto-Rosado M."/>
            <person name="Sands K."/>
            <person name="Iregbu K."/>
            <person name="Zahra R."/>
            <person name="Mazarati J.B."/>
            <person name="Mehtar S."/>
            <person name="Barnards-Group B."/>
            <person name="Walsh T.R."/>
        </authorList>
    </citation>
    <scope>NUCLEOTIDE SEQUENCE</scope>
    <source>
        <strain evidence="4">PP-E493</strain>
    </source>
</reference>
<accession>A0A1E3V4B9</accession>
<dbReference type="InterPro" id="IPR021529">
    <property type="entry name" value="DUF2798"/>
</dbReference>
<gene>
    <name evidence="2" type="ORF">E2650_03485</name>
    <name evidence="3" type="ORF">ODY93_11065</name>
    <name evidence="4" type="ORF">QM089_11165</name>
</gene>
<protein>
    <submittedName>
        <fullName evidence="4">DUF2798 domain-containing protein</fullName>
    </submittedName>
</protein>
<feature type="transmembrane region" description="Helical" evidence="1">
    <location>
        <begin position="21"/>
        <end position="48"/>
    </location>
</feature>
<dbReference type="EMBL" id="JAOTLW010000010">
    <property type="protein sequence ID" value="MDI5832109.1"/>
    <property type="molecule type" value="Genomic_DNA"/>
</dbReference>
<evidence type="ECO:0000313" key="5">
    <source>
        <dbReference type="Proteomes" id="UP001159075"/>
    </source>
</evidence>
<evidence type="ECO:0000313" key="2">
    <source>
        <dbReference type="EMBL" id="MDG5898986.1"/>
    </source>
</evidence>
<evidence type="ECO:0000313" key="4">
    <source>
        <dbReference type="EMBL" id="MDV5390805.1"/>
    </source>
</evidence>
<proteinExistence type="predicted"/>
<feature type="transmembrane region" description="Helical" evidence="1">
    <location>
        <begin position="60"/>
        <end position="83"/>
    </location>
</feature>
<sequence length="94" mass="10277">MSSLHSVPTNKSRTIFGTPKLPAKYATVVMPFFLSILMSCIVSGISTFNGVGASAQFVELWLSAWFISWVVAFPTLLMVLPLVRKLTAAFVQLP</sequence>
<comment type="caution">
    <text evidence="4">The sequence shown here is derived from an EMBL/GenBank/DDBJ whole genome shotgun (WGS) entry which is preliminary data.</text>
</comment>
<reference evidence="2" key="2">
    <citation type="submission" date="2019-04" db="EMBL/GenBank/DDBJ databases">
        <authorList>
            <person name="Zou H."/>
        </authorList>
    </citation>
    <scope>NUCLEOTIDE SEQUENCE</scope>
    <source>
        <strain evidence="2">2015oxa</strain>
    </source>
</reference>
<keyword evidence="5" id="KW-1185">Reference proteome</keyword>
<dbReference type="Pfam" id="PF11391">
    <property type="entry name" value="DUF2798"/>
    <property type="match status" value="1"/>
</dbReference>
<name>A0A1E3V4B9_9GAMM</name>
<dbReference type="Proteomes" id="UP001187859">
    <property type="component" value="Unassembled WGS sequence"/>
</dbReference>
<dbReference type="EMBL" id="JASGOQ010000001">
    <property type="protein sequence ID" value="MDV5390805.1"/>
    <property type="molecule type" value="Genomic_DNA"/>
</dbReference>
<dbReference type="RefSeq" id="WP_037428620.1">
    <property type="nucleotide sequence ID" value="NZ_AP025014.1"/>
</dbReference>